<gene>
    <name evidence="3" type="ORF">GDO81_011071</name>
</gene>
<feature type="region of interest" description="Disordered" evidence="1">
    <location>
        <begin position="1"/>
        <end position="46"/>
    </location>
</feature>
<name>A0AAV7C4C7_ENGPU</name>
<feature type="transmembrane region" description="Helical" evidence="2">
    <location>
        <begin position="122"/>
        <end position="142"/>
    </location>
</feature>
<feature type="compositionally biased region" description="Low complexity" evidence="1">
    <location>
        <begin position="27"/>
        <end position="37"/>
    </location>
</feature>
<proteinExistence type="predicted"/>
<protein>
    <submittedName>
        <fullName evidence="3">Uncharacterized protein</fullName>
    </submittedName>
</protein>
<dbReference type="Proteomes" id="UP000824782">
    <property type="component" value="Unassembled WGS sequence"/>
</dbReference>
<dbReference type="EMBL" id="WNYA01000004">
    <property type="protein sequence ID" value="KAG8579826.1"/>
    <property type="molecule type" value="Genomic_DNA"/>
</dbReference>
<keyword evidence="2" id="KW-0472">Membrane</keyword>
<keyword evidence="4" id="KW-1185">Reference proteome</keyword>
<organism evidence="3 4">
    <name type="scientific">Engystomops pustulosus</name>
    <name type="common">Tungara frog</name>
    <name type="synonym">Physalaemus pustulosus</name>
    <dbReference type="NCBI Taxonomy" id="76066"/>
    <lineage>
        <taxon>Eukaryota</taxon>
        <taxon>Metazoa</taxon>
        <taxon>Chordata</taxon>
        <taxon>Craniata</taxon>
        <taxon>Vertebrata</taxon>
        <taxon>Euteleostomi</taxon>
        <taxon>Amphibia</taxon>
        <taxon>Batrachia</taxon>
        <taxon>Anura</taxon>
        <taxon>Neobatrachia</taxon>
        <taxon>Hyloidea</taxon>
        <taxon>Leptodactylidae</taxon>
        <taxon>Leiuperinae</taxon>
        <taxon>Engystomops</taxon>
    </lineage>
</organism>
<keyword evidence="2" id="KW-0812">Transmembrane</keyword>
<evidence type="ECO:0000313" key="3">
    <source>
        <dbReference type="EMBL" id="KAG8579829.1"/>
    </source>
</evidence>
<evidence type="ECO:0000256" key="1">
    <source>
        <dbReference type="SAM" id="MobiDB-lite"/>
    </source>
</evidence>
<evidence type="ECO:0000256" key="2">
    <source>
        <dbReference type="SAM" id="Phobius"/>
    </source>
</evidence>
<reference evidence="3" key="1">
    <citation type="thesis" date="2020" institute="ProQuest LLC" country="789 East Eisenhower Parkway, Ann Arbor, MI, USA">
        <title>Comparative Genomics and Chromosome Evolution.</title>
        <authorList>
            <person name="Mudd A.B."/>
        </authorList>
    </citation>
    <scope>NUCLEOTIDE SEQUENCE</scope>
    <source>
        <strain evidence="3">237g6f4</strain>
        <tissue evidence="3">Blood</tissue>
    </source>
</reference>
<comment type="caution">
    <text evidence="3">The sequence shown here is derived from an EMBL/GenBank/DDBJ whole genome shotgun (WGS) entry which is preliminary data.</text>
</comment>
<keyword evidence="2" id="KW-1133">Transmembrane helix</keyword>
<evidence type="ECO:0000313" key="4">
    <source>
        <dbReference type="Proteomes" id="UP000824782"/>
    </source>
</evidence>
<dbReference type="EMBL" id="WNYA01000004">
    <property type="protein sequence ID" value="KAG8579829.1"/>
    <property type="molecule type" value="Genomic_DNA"/>
</dbReference>
<feature type="compositionally biased region" description="Polar residues" evidence="1">
    <location>
        <begin position="1"/>
        <end position="20"/>
    </location>
</feature>
<accession>A0AAV7C4C7</accession>
<dbReference type="AlphaFoldDB" id="A0AAV7C4C7"/>
<dbReference type="EMBL" id="WNYA01000004">
    <property type="protein sequence ID" value="KAG8579828.1"/>
    <property type="molecule type" value="Genomic_DNA"/>
</dbReference>
<sequence>MSQHIPGSISSGCYVSSHTSPHGGLQNPSSPNTSNPNDVSQSSAAQIGQRLATIGDEVNRAYEKGFENKMADVIRQSIRIVGNCQSFALSLLRSVKNITSRVDHGVTRTPGRRTLVATRGPVTFYPNLLLLAALVAVFGLVIKLGLDD</sequence>
<dbReference type="EMBL" id="WNYA01000004">
    <property type="protein sequence ID" value="KAG8579827.1"/>
    <property type="molecule type" value="Genomic_DNA"/>
</dbReference>